<dbReference type="PANTHER" id="PTHR28535">
    <property type="entry name" value="ZINC FINGER GRF-TYPE CONTAINING 1"/>
    <property type="match status" value="1"/>
</dbReference>
<evidence type="ECO:0000259" key="2">
    <source>
        <dbReference type="Pfam" id="PF10382"/>
    </source>
</evidence>
<dbReference type="Pfam" id="PF10382">
    <property type="entry name" value="ZGRF1-like_N"/>
    <property type="match status" value="3"/>
</dbReference>
<name>A0A059C1Z5_EUCGR</name>
<feature type="domain" description="5'-3' DNA helicase ZGRF1-like N-terminal" evidence="2">
    <location>
        <begin position="165"/>
        <end position="242"/>
    </location>
</feature>
<dbReference type="GO" id="GO:0006302">
    <property type="term" value="P:double-strand break repair"/>
    <property type="evidence" value="ECO:0000318"/>
    <property type="project" value="GO_Central"/>
</dbReference>
<evidence type="ECO:0000256" key="1">
    <source>
        <dbReference type="SAM" id="MobiDB-lite"/>
    </source>
</evidence>
<dbReference type="InterPro" id="IPR052800">
    <property type="entry name" value="DNA_Repair_Helicase_ZGRF1"/>
</dbReference>
<gene>
    <name evidence="3" type="ORF">EUGRSUZ_E00744</name>
</gene>
<dbReference type="STRING" id="71139.A0A059C1Z5"/>
<feature type="region of interest" description="Disordered" evidence="1">
    <location>
        <begin position="422"/>
        <end position="443"/>
    </location>
</feature>
<dbReference type="PANTHER" id="PTHR28535:SF1">
    <property type="entry name" value="PROTEIN ZGRF1"/>
    <property type="match status" value="1"/>
</dbReference>
<protein>
    <recommendedName>
        <fullName evidence="2">5'-3' DNA helicase ZGRF1-like N-terminal domain-containing protein</fullName>
    </recommendedName>
</protein>
<sequence length="622" mass="69643">MDEAPTKWNVTFTKHLKQKRKVYRDGFLSLHSSSAKVMLYDDSDQPLECRILKNDEVVCSGETLTFNAYLVDVGEPEEGQEPLDDTYACSRENKVPKRTNLLHRNKFINVSDCAGDEKTIVEKHKQQTISLSPSQKIIREFKKNEMNKYGVLQASSNSRTSSTTDWHVLYTTQLTQKSKKYHDGFLRCTSSGSITRQVFLYDTSWKLLDSRFLNKAEEVSPGEMMEFPGHFVEVGNREANHESLRELNLNASGNSFSSLHKLNMQKQQRNATTIKSAVKEEKNGQMHQIRAKGSILDAAKSGVTEWQVLYTAQVNQKAKKYHDGFLQLEVHGSLGRQVTLYDASRKILVNKFLRRDEVLGTGKSLVFDSHLVDIGEHVVKEKGPMGLNDLEPCHAAGEMRTGHGEVDGAKVDQSILGVPWHKHGDNTSGKVHPRRDSDSNSGISVMKSTDCIRRVSETKPLRDACQILSVLRKPLDQVAIAENSYERKASFASLTKELQDPEKFCDGFQRQRAPAAELASVENVDIRNLTDTTNNEKLPGLMKSKELASEFNESYLMGDFAIANSQPSDGQADTKCCSDNLVSEASLSHGSHSDASDKRMDLEGDRDPLIVKAECPSFDLGF</sequence>
<dbReference type="GO" id="GO:0005634">
    <property type="term" value="C:nucleus"/>
    <property type="evidence" value="ECO:0000318"/>
    <property type="project" value="GO_Central"/>
</dbReference>
<dbReference type="AlphaFoldDB" id="A0A059C1Z5"/>
<dbReference type="OMA" id="CKQIMLY"/>
<proteinExistence type="predicted"/>
<accession>A0A059C1Z5</accession>
<dbReference type="InParanoid" id="A0A059C1Z5"/>
<dbReference type="Gramene" id="KCW72279">
    <property type="protein sequence ID" value="KCW72279"/>
    <property type="gene ID" value="EUGRSUZ_E00744"/>
</dbReference>
<dbReference type="InterPro" id="IPR018838">
    <property type="entry name" value="ZGRF1-like_N"/>
</dbReference>
<feature type="domain" description="5'-3' DNA helicase ZGRF1-like N-terminal" evidence="2">
    <location>
        <begin position="7"/>
        <end position="78"/>
    </location>
</feature>
<dbReference type="EMBL" id="KK198757">
    <property type="protein sequence ID" value="KCW72279.1"/>
    <property type="molecule type" value="Genomic_DNA"/>
</dbReference>
<feature type="domain" description="5'-3' DNA helicase ZGRF1-like N-terminal" evidence="2">
    <location>
        <begin position="303"/>
        <end position="379"/>
    </location>
</feature>
<evidence type="ECO:0000313" key="3">
    <source>
        <dbReference type="EMBL" id="KCW72279.1"/>
    </source>
</evidence>
<dbReference type="GO" id="GO:0035861">
    <property type="term" value="C:site of double-strand break"/>
    <property type="evidence" value="ECO:0000318"/>
    <property type="project" value="GO_Central"/>
</dbReference>
<reference evidence="3" key="1">
    <citation type="submission" date="2013-07" db="EMBL/GenBank/DDBJ databases">
        <title>The genome of Eucalyptus grandis.</title>
        <authorList>
            <person name="Schmutz J."/>
            <person name="Hayes R."/>
            <person name="Myburg A."/>
            <person name="Tuskan G."/>
            <person name="Grattapaglia D."/>
            <person name="Rokhsar D.S."/>
        </authorList>
    </citation>
    <scope>NUCLEOTIDE SEQUENCE</scope>
    <source>
        <tissue evidence="3">Leaf extractions</tissue>
    </source>
</reference>
<organism evidence="3">
    <name type="scientific">Eucalyptus grandis</name>
    <name type="common">Flooded gum</name>
    <dbReference type="NCBI Taxonomy" id="71139"/>
    <lineage>
        <taxon>Eukaryota</taxon>
        <taxon>Viridiplantae</taxon>
        <taxon>Streptophyta</taxon>
        <taxon>Embryophyta</taxon>
        <taxon>Tracheophyta</taxon>
        <taxon>Spermatophyta</taxon>
        <taxon>Magnoliopsida</taxon>
        <taxon>eudicotyledons</taxon>
        <taxon>Gunneridae</taxon>
        <taxon>Pentapetalae</taxon>
        <taxon>rosids</taxon>
        <taxon>malvids</taxon>
        <taxon>Myrtales</taxon>
        <taxon>Myrtaceae</taxon>
        <taxon>Myrtoideae</taxon>
        <taxon>Eucalypteae</taxon>
        <taxon>Eucalyptus</taxon>
    </lineage>
</organism>